<reference evidence="1" key="1">
    <citation type="journal article" date="2020" name="Nature">
        <title>Giant virus diversity and host interactions through global metagenomics.</title>
        <authorList>
            <person name="Schulz F."/>
            <person name="Roux S."/>
            <person name="Paez-Espino D."/>
            <person name="Jungbluth S."/>
            <person name="Walsh D.A."/>
            <person name="Denef V.J."/>
            <person name="McMahon K.D."/>
            <person name="Konstantinidis K.T."/>
            <person name="Eloe-Fadrosh E.A."/>
            <person name="Kyrpides N.C."/>
            <person name="Woyke T."/>
        </authorList>
    </citation>
    <scope>NUCLEOTIDE SEQUENCE</scope>
    <source>
        <strain evidence="1">GVMAG-M-3300025860-20</strain>
    </source>
</reference>
<evidence type="ECO:0000313" key="1">
    <source>
        <dbReference type="EMBL" id="QHU00398.1"/>
    </source>
</evidence>
<sequence length="33" mass="4096">MEKLKCLNRITKSYIMSRFNRVKFNEYKRPFGP</sequence>
<proteinExistence type="predicted"/>
<dbReference type="EMBL" id="MN740327">
    <property type="protein sequence ID" value="QHU00398.1"/>
    <property type="molecule type" value="Genomic_DNA"/>
</dbReference>
<dbReference type="AlphaFoldDB" id="A0A6C0J8Q1"/>
<organism evidence="1">
    <name type="scientific">viral metagenome</name>
    <dbReference type="NCBI Taxonomy" id="1070528"/>
    <lineage>
        <taxon>unclassified sequences</taxon>
        <taxon>metagenomes</taxon>
        <taxon>organismal metagenomes</taxon>
    </lineage>
</organism>
<accession>A0A6C0J8Q1</accession>
<protein>
    <submittedName>
        <fullName evidence="1">Uncharacterized protein</fullName>
    </submittedName>
</protein>
<name>A0A6C0J8Q1_9ZZZZ</name>